<evidence type="ECO:0000259" key="3">
    <source>
        <dbReference type="Pfam" id="PF05030"/>
    </source>
</evidence>
<comment type="caution">
    <text evidence="4">The sequence shown here is derived from an EMBL/GenBank/DDBJ whole genome shotgun (WGS) entry which is preliminary data.</text>
</comment>
<feature type="domain" description="SS18 N-terminal" evidence="3">
    <location>
        <begin position="15"/>
        <end position="74"/>
    </location>
</feature>
<evidence type="ECO:0000313" key="4">
    <source>
        <dbReference type="EMBL" id="KAK6185911.1"/>
    </source>
</evidence>
<dbReference type="Proteomes" id="UP001347796">
    <property type="component" value="Unassembled WGS sequence"/>
</dbReference>
<proteinExistence type="inferred from homology"/>
<gene>
    <name evidence="4" type="ORF">SNE40_008046</name>
</gene>
<reference evidence="4 5" key="1">
    <citation type="submission" date="2024-01" db="EMBL/GenBank/DDBJ databases">
        <title>The genome of the rayed Mediterranean limpet Patella caerulea (Linnaeus, 1758).</title>
        <authorList>
            <person name="Anh-Thu Weber A."/>
            <person name="Halstead-Nussloch G."/>
        </authorList>
    </citation>
    <scope>NUCLEOTIDE SEQUENCE [LARGE SCALE GENOMIC DNA]</scope>
    <source>
        <strain evidence="4">AATW-2023a</strain>
        <tissue evidence="4">Whole specimen</tissue>
    </source>
</reference>
<keyword evidence="5" id="KW-1185">Reference proteome</keyword>
<feature type="compositionally biased region" description="Low complexity" evidence="2">
    <location>
        <begin position="178"/>
        <end position="228"/>
    </location>
</feature>
<feature type="compositionally biased region" description="Low complexity" evidence="2">
    <location>
        <begin position="246"/>
        <end position="262"/>
    </location>
</feature>
<feature type="region of interest" description="Disordered" evidence="2">
    <location>
        <begin position="76"/>
        <end position="365"/>
    </location>
</feature>
<evidence type="ECO:0000256" key="2">
    <source>
        <dbReference type="SAM" id="MobiDB-lite"/>
    </source>
</evidence>
<feature type="compositionally biased region" description="Pro residues" evidence="2">
    <location>
        <begin position="98"/>
        <end position="110"/>
    </location>
</feature>
<feature type="compositionally biased region" description="Low complexity" evidence="2">
    <location>
        <begin position="270"/>
        <end position="282"/>
    </location>
</feature>
<organism evidence="4 5">
    <name type="scientific">Patella caerulea</name>
    <name type="common">Rayed Mediterranean limpet</name>
    <dbReference type="NCBI Taxonomy" id="87958"/>
    <lineage>
        <taxon>Eukaryota</taxon>
        <taxon>Metazoa</taxon>
        <taxon>Spiralia</taxon>
        <taxon>Lophotrochozoa</taxon>
        <taxon>Mollusca</taxon>
        <taxon>Gastropoda</taxon>
        <taxon>Patellogastropoda</taxon>
        <taxon>Patelloidea</taxon>
        <taxon>Patellidae</taxon>
        <taxon>Patella</taxon>
    </lineage>
</organism>
<evidence type="ECO:0000256" key="1">
    <source>
        <dbReference type="ARBA" id="ARBA00007945"/>
    </source>
</evidence>
<feature type="compositionally biased region" description="Low complexity" evidence="2">
    <location>
        <begin position="291"/>
        <end position="304"/>
    </location>
</feature>
<accession>A0AAN8JY18</accession>
<feature type="compositionally biased region" description="Polar residues" evidence="2">
    <location>
        <begin position="81"/>
        <end position="97"/>
    </location>
</feature>
<dbReference type="AlphaFoldDB" id="A0AAN8JY18"/>
<comment type="similarity">
    <text evidence="1">Belongs to the SS18 family.</text>
</comment>
<sequence>MSLAFVPSQQKPKGPQPNQATIQKMLDENNQLIQTIADYQSKGKATECLQFQQILHRNLVYLATVADSNQNVQALLPAPGQMNSSNAGNMPPNQSNPMRPPSNQMPPGGPIPGSNQMPPGSGPNQGMPPSSQAGFNNSMSGPQAQGNTGYPRPNMVQPPIQGSAPSGLMNPGQGMGNQGNMPHYNPQGGYPNQQQPMMSQQQPMMSQPNQPMMSQSGGQMMNSQSGPQNSNMMGNRQMPPNAYRRPQGPGQQFNQQNYPPQQMGSQQSYNNPQGQGNFNQPQVYNQGSNMPPQGQYYPQGQSQQRFPHFNRQGNMPAGGNMPNNQMGGSGQLPGGGMQPMPQGQMGNQMPSQGQSGNFQYNQGQF</sequence>
<protein>
    <recommendedName>
        <fullName evidence="3">SS18 N-terminal domain-containing protein</fullName>
    </recommendedName>
</protein>
<dbReference type="EMBL" id="JAZGQO010000006">
    <property type="protein sequence ID" value="KAK6185911.1"/>
    <property type="molecule type" value="Genomic_DNA"/>
</dbReference>
<evidence type="ECO:0000313" key="5">
    <source>
        <dbReference type="Proteomes" id="UP001347796"/>
    </source>
</evidence>
<feature type="compositionally biased region" description="Polar residues" evidence="2">
    <location>
        <begin position="113"/>
        <end position="148"/>
    </location>
</feature>
<dbReference type="InterPro" id="IPR007726">
    <property type="entry name" value="SS18_N"/>
</dbReference>
<name>A0AAN8JY18_PATCE</name>
<feature type="compositionally biased region" description="Gly residues" evidence="2">
    <location>
        <begin position="327"/>
        <end position="337"/>
    </location>
</feature>
<dbReference type="Pfam" id="PF05030">
    <property type="entry name" value="SSXT"/>
    <property type="match status" value="1"/>
</dbReference>
<feature type="compositionally biased region" description="Low complexity" evidence="2">
    <location>
        <begin position="312"/>
        <end position="326"/>
    </location>
</feature>
<feature type="compositionally biased region" description="Low complexity" evidence="2">
    <location>
        <begin position="338"/>
        <end position="357"/>
    </location>
</feature>